<feature type="transmembrane region" description="Helical" evidence="6">
    <location>
        <begin position="42"/>
        <end position="63"/>
    </location>
</feature>
<evidence type="ECO:0000313" key="7">
    <source>
        <dbReference type="EMBL" id="MYZ46415.1"/>
    </source>
</evidence>
<keyword evidence="3 6" id="KW-0812">Transmembrane</keyword>
<comment type="subcellular location">
    <subcellularLocation>
        <location evidence="1">Cell membrane</location>
        <topology evidence="1">Multi-pass membrane protein</topology>
    </subcellularLocation>
</comment>
<keyword evidence="8" id="KW-1185">Reference proteome</keyword>
<accession>A0A964WS31</accession>
<dbReference type="AlphaFoldDB" id="A0A964WS31"/>
<evidence type="ECO:0000313" key="8">
    <source>
        <dbReference type="Proteomes" id="UP000773614"/>
    </source>
</evidence>
<dbReference type="GO" id="GO:0005886">
    <property type="term" value="C:plasma membrane"/>
    <property type="evidence" value="ECO:0007669"/>
    <property type="project" value="UniProtKB-SubCell"/>
</dbReference>
<dbReference type="OrthoDB" id="9804361at2"/>
<gene>
    <name evidence="7" type="ORF">E4O86_01600</name>
</gene>
<sequence>MRTRTFKQTYGELTRLLPYSSSWTWYVALLAALIALPLVGPTYVSTFVLLILSAAVGAIGLNIVTGSAGLISLGHAGFLAIGAYTTAILTTDYGFDLIPTLVIAGLVSAASSLLVGIPSLRLKGLYLAITTLAFSIIVTQLIVEAEWLTGGSIGKAVTRTTVFGYPVRSTISIYYIALGVLVLTIFGALNLLRSRVGRAWMAIRDYDTAARMMGINLVQYKLFAFAVSAFLTGVAGGLSALYVRYINIDGFTLIVSVEAVAMILVGGLGSVRGAILGAIIITILPDVSRWLMNTMFRSVFVLPAANSQEIKGIIYAVMIILFLRYEPDGLAARWAVIKRFWSEWPLGKARG</sequence>
<evidence type="ECO:0000256" key="6">
    <source>
        <dbReference type="SAM" id="Phobius"/>
    </source>
</evidence>
<feature type="transmembrane region" description="Helical" evidence="6">
    <location>
        <begin position="222"/>
        <end position="245"/>
    </location>
</feature>
<dbReference type="InterPro" id="IPR043428">
    <property type="entry name" value="LivM-like"/>
</dbReference>
<name>A0A964WS31_9HYPH</name>
<keyword evidence="4 6" id="KW-1133">Transmembrane helix</keyword>
<keyword evidence="5 6" id="KW-0472">Membrane</keyword>
<feature type="transmembrane region" description="Helical" evidence="6">
    <location>
        <begin position="124"/>
        <end position="143"/>
    </location>
</feature>
<dbReference type="InterPro" id="IPR001851">
    <property type="entry name" value="ABC_transp_permease"/>
</dbReference>
<evidence type="ECO:0000256" key="3">
    <source>
        <dbReference type="ARBA" id="ARBA00022692"/>
    </source>
</evidence>
<keyword evidence="2" id="KW-1003">Cell membrane</keyword>
<dbReference type="EMBL" id="SPKJ01000003">
    <property type="protein sequence ID" value="MYZ46415.1"/>
    <property type="molecule type" value="Genomic_DNA"/>
</dbReference>
<dbReference type="PANTHER" id="PTHR30482:SF10">
    <property type="entry name" value="HIGH-AFFINITY BRANCHED-CHAIN AMINO ACID TRANSPORT PROTEIN BRAE"/>
    <property type="match status" value="1"/>
</dbReference>
<dbReference type="CDD" id="cd06581">
    <property type="entry name" value="TM_PBP1_LivM_like"/>
    <property type="match status" value="1"/>
</dbReference>
<feature type="transmembrane region" description="Helical" evidence="6">
    <location>
        <begin position="70"/>
        <end position="91"/>
    </location>
</feature>
<comment type="caution">
    <text evidence="7">The sequence shown here is derived from an EMBL/GenBank/DDBJ whole genome shotgun (WGS) entry which is preliminary data.</text>
</comment>
<feature type="transmembrane region" description="Helical" evidence="6">
    <location>
        <begin position="173"/>
        <end position="192"/>
    </location>
</feature>
<evidence type="ECO:0000256" key="4">
    <source>
        <dbReference type="ARBA" id="ARBA00022989"/>
    </source>
</evidence>
<reference evidence="7" key="1">
    <citation type="submission" date="2019-03" db="EMBL/GenBank/DDBJ databases">
        <title>Afifella sp. nov., isolated from activated sludge.</title>
        <authorList>
            <person name="Li Q."/>
            <person name="Liu Y."/>
        </authorList>
    </citation>
    <scope>NUCLEOTIDE SEQUENCE</scope>
    <source>
        <strain evidence="7">L72</strain>
    </source>
</reference>
<evidence type="ECO:0000256" key="2">
    <source>
        <dbReference type="ARBA" id="ARBA00022475"/>
    </source>
</evidence>
<evidence type="ECO:0000256" key="5">
    <source>
        <dbReference type="ARBA" id="ARBA00023136"/>
    </source>
</evidence>
<dbReference type="RefSeq" id="WP_161138762.1">
    <property type="nucleotide sequence ID" value="NZ_SPKJ01000003.1"/>
</dbReference>
<organism evidence="7 8">
    <name type="scientific">Propylenella binzhouense</name>
    <dbReference type="NCBI Taxonomy" id="2555902"/>
    <lineage>
        <taxon>Bacteria</taxon>
        <taxon>Pseudomonadati</taxon>
        <taxon>Pseudomonadota</taxon>
        <taxon>Alphaproteobacteria</taxon>
        <taxon>Hyphomicrobiales</taxon>
        <taxon>Propylenellaceae</taxon>
        <taxon>Propylenella</taxon>
    </lineage>
</organism>
<dbReference type="PANTHER" id="PTHR30482">
    <property type="entry name" value="HIGH-AFFINITY BRANCHED-CHAIN AMINO ACID TRANSPORT SYSTEM PERMEASE"/>
    <property type="match status" value="1"/>
</dbReference>
<proteinExistence type="predicted"/>
<dbReference type="Pfam" id="PF02653">
    <property type="entry name" value="BPD_transp_2"/>
    <property type="match status" value="1"/>
</dbReference>
<feature type="transmembrane region" description="Helical" evidence="6">
    <location>
        <begin position="16"/>
        <end position="36"/>
    </location>
</feature>
<evidence type="ECO:0000256" key="1">
    <source>
        <dbReference type="ARBA" id="ARBA00004651"/>
    </source>
</evidence>
<feature type="transmembrane region" description="Helical" evidence="6">
    <location>
        <begin position="251"/>
        <end position="284"/>
    </location>
</feature>
<protein>
    <submittedName>
        <fullName evidence="7">Branched-chain amino acid ABC transporter permease</fullName>
    </submittedName>
</protein>
<dbReference type="GO" id="GO:0015658">
    <property type="term" value="F:branched-chain amino acid transmembrane transporter activity"/>
    <property type="evidence" value="ECO:0007669"/>
    <property type="project" value="InterPro"/>
</dbReference>
<dbReference type="Proteomes" id="UP000773614">
    <property type="component" value="Unassembled WGS sequence"/>
</dbReference>
<feature type="transmembrane region" description="Helical" evidence="6">
    <location>
        <begin position="97"/>
        <end position="117"/>
    </location>
</feature>